<gene>
    <name evidence="1" type="ORF">SAMN04488525_103403</name>
</gene>
<sequence length="96" mass="11251">MNFEVVSPYCGLYMEGNAVNVYYLQTEDLAREYVFGNNKDAQDFYNAAKNLLEFMVNVPNGKEELYHQEFLERTIKDKAYELIVHEAIPEEEREAS</sequence>
<evidence type="ECO:0000313" key="1">
    <source>
        <dbReference type="EMBL" id="SEA54687.1"/>
    </source>
</evidence>
<comment type="caution">
    <text evidence="1">The sequence shown here is derived from an EMBL/GenBank/DDBJ whole genome shotgun (WGS) entry which is preliminary data.</text>
</comment>
<organism evidence="1 2">
    <name type="scientific">Trichococcus collinsii</name>
    <dbReference type="NCBI Taxonomy" id="157076"/>
    <lineage>
        <taxon>Bacteria</taxon>
        <taxon>Bacillati</taxon>
        <taxon>Bacillota</taxon>
        <taxon>Bacilli</taxon>
        <taxon>Lactobacillales</taxon>
        <taxon>Carnobacteriaceae</taxon>
        <taxon>Trichococcus</taxon>
    </lineage>
</organism>
<accession>A0AB38A1E7</accession>
<name>A0AB38A1E7_9LACT</name>
<reference evidence="1 2" key="1">
    <citation type="submission" date="2016-10" db="EMBL/GenBank/DDBJ databases">
        <authorList>
            <person name="Varghese N."/>
            <person name="Submissions S."/>
        </authorList>
    </citation>
    <scope>NUCLEOTIDE SEQUENCE [LARGE SCALE GENOMIC DNA]</scope>
    <source>
        <strain evidence="1 2">DSM 14526</strain>
    </source>
</reference>
<protein>
    <submittedName>
        <fullName evidence="1">Uncharacterized protein</fullName>
    </submittedName>
</protein>
<dbReference type="EMBL" id="FNQH01000003">
    <property type="protein sequence ID" value="SEA54687.1"/>
    <property type="molecule type" value="Genomic_DNA"/>
</dbReference>
<dbReference type="AlphaFoldDB" id="A0AB38A1E7"/>
<keyword evidence="2" id="KW-1185">Reference proteome</keyword>
<proteinExistence type="predicted"/>
<dbReference type="RefSeq" id="WP_086985860.1">
    <property type="nucleotide sequence ID" value="NZ_FJNA01000001.1"/>
</dbReference>
<dbReference type="Proteomes" id="UP000199042">
    <property type="component" value="Unassembled WGS sequence"/>
</dbReference>
<evidence type="ECO:0000313" key="2">
    <source>
        <dbReference type="Proteomes" id="UP000199042"/>
    </source>
</evidence>